<reference evidence="7 8" key="1">
    <citation type="submission" date="2018-08" db="EMBL/GenBank/DDBJ databases">
        <title>Genome analysis of the thermophilic bacterium of the candidate phylum Aminicenantes from deep subsurface aquifer revealed its physiology and ecological role.</title>
        <authorList>
            <person name="Kadnikov V.V."/>
            <person name="Mardanov A.V."/>
            <person name="Beletsky A.V."/>
            <person name="Karnachuk O.V."/>
            <person name="Ravin N.V."/>
        </authorList>
    </citation>
    <scope>NUCLEOTIDE SEQUENCE [LARGE SCALE GENOMIC DNA]</scope>
    <source>
        <strain evidence="7">BY38</strain>
    </source>
</reference>
<protein>
    <submittedName>
        <fullName evidence="7">Sigma-54-dependent transcriptional regulator</fullName>
    </submittedName>
</protein>
<evidence type="ECO:0000256" key="2">
    <source>
        <dbReference type="ARBA" id="ARBA00022840"/>
    </source>
</evidence>
<dbReference type="InterPro" id="IPR058031">
    <property type="entry name" value="AAA_lid_NorR"/>
</dbReference>
<dbReference type="InterPro" id="IPR003593">
    <property type="entry name" value="AAA+_ATPase"/>
</dbReference>
<evidence type="ECO:0000256" key="3">
    <source>
        <dbReference type="ARBA" id="ARBA00023015"/>
    </source>
</evidence>
<keyword evidence="1" id="KW-0547">Nucleotide-binding</keyword>
<evidence type="ECO:0000256" key="5">
    <source>
        <dbReference type="ARBA" id="ARBA00023163"/>
    </source>
</evidence>
<dbReference type="InterPro" id="IPR002078">
    <property type="entry name" value="Sigma_54_int"/>
</dbReference>
<dbReference type="Pfam" id="PF00158">
    <property type="entry name" value="Sigma54_activat"/>
    <property type="match status" value="1"/>
</dbReference>
<dbReference type="Gene3D" id="3.40.50.300">
    <property type="entry name" value="P-loop containing nucleotide triphosphate hydrolases"/>
    <property type="match status" value="1"/>
</dbReference>
<dbReference type="InterPro" id="IPR025943">
    <property type="entry name" value="Sigma_54_int_dom_ATP-bd_2"/>
</dbReference>
<dbReference type="Pfam" id="PF25601">
    <property type="entry name" value="AAA_lid_14"/>
    <property type="match status" value="1"/>
</dbReference>
<dbReference type="FunFam" id="3.40.50.300:FF:000006">
    <property type="entry name" value="DNA-binding transcriptional regulator NtrC"/>
    <property type="match status" value="1"/>
</dbReference>
<dbReference type="PROSITE" id="PS00676">
    <property type="entry name" value="SIGMA54_INTERACT_2"/>
    <property type="match status" value="1"/>
</dbReference>
<dbReference type="InterPro" id="IPR025944">
    <property type="entry name" value="Sigma_54_int_dom_CS"/>
</dbReference>
<dbReference type="AlphaFoldDB" id="A0A3E2BPT4"/>
<keyword evidence="5" id="KW-0804">Transcription</keyword>
<dbReference type="InterPro" id="IPR027417">
    <property type="entry name" value="P-loop_NTPase"/>
</dbReference>
<dbReference type="GO" id="GO:0005524">
    <property type="term" value="F:ATP binding"/>
    <property type="evidence" value="ECO:0007669"/>
    <property type="project" value="UniProtKB-KW"/>
</dbReference>
<dbReference type="SMART" id="SM00382">
    <property type="entry name" value="AAA"/>
    <property type="match status" value="1"/>
</dbReference>
<dbReference type="EMBL" id="QUAH01000002">
    <property type="protein sequence ID" value="RFT16783.1"/>
    <property type="molecule type" value="Genomic_DNA"/>
</dbReference>
<accession>A0A3E2BPT4</accession>
<dbReference type="PANTHER" id="PTHR32071">
    <property type="entry name" value="TRANSCRIPTIONAL REGULATORY PROTEIN"/>
    <property type="match status" value="1"/>
</dbReference>
<keyword evidence="2" id="KW-0067">ATP-binding</keyword>
<dbReference type="SUPFAM" id="SSF52540">
    <property type="entry name" value="P-loop containing nucleoside triphosphate hydrolases"/>
    <property type="match status" value="1"/>
</dbReference>
<sequence>MGVARYGWDDIFGYQEIKARAKLLAKQEVDVLIIGETGTGKKLFAEAIHNSSTRNFKPFITVDLPSIPNHLFESELFGHKKGSFTDAREDKIGLIESASTGTIFLDEIGDLSLECQTKLLRLLEEKTIRRIGENFERNVDVRILMATNRNLRDDVSSGKFRADLLFRINKYVLEIPPLRKRAQDFREIAEGVWGRIIKMSTLSDNSSRFKSERLNNFREEEIALLWDYDWPGNIRQLEALLSRVFFYWRESNFKKHRFFLIEEELDNEKIMSNHSEFRRKSDPFEEMTKGRLSFWEVVHKRYLKHEISRDELKDIIIKGLEKSGWSFKRLLTLFNIKKADYKKFLNFLQGQGIKLMDLRQM</sequence>
<dbReference type="PROSITE" id="PS00688">
    <property type="entry name" value="SIGMA54_INTERACT_3"/>
    <property type="match status" value="1"/>
</dbReference>
<feature type="domain" description="Sigma-54 factor interaction" evidence="6">
    <location>
        <begin position="14"/>
        <end position="246"/>
    </location>
</feature>
<dbReference type="GO" id="GO:0003677">
    <property type="term" value="F:DNA binding"/>
    <property type="evidence" value="ECO:0007669"/>
    <property type="project" value="UniProtKB-KW"/>
</dbReference>
<name>A0A3E2BPT4_9BACT</name>
<dbReference type="PANTHER" id="PTHR32071:SF57">
    <property type="entry name" value="C4-DICARBOXYLATE TRANSPORT TRANSCRIPTIONAL REGULATORY PROTEIN DCTD"/>
    <property type="match status" value="1"/>
</dbReference>
<dbReference type="InterPro" id="IPR025662">
    <property type="entry name" value="Sigma_54_int_dom_ATP-bd_1"/>
</dbReference>
<gene>
    <name evidence="7" type="ORF">OP8BY_1396</name>
</gene>
<dbReference type="Proteomes" id="UP000257323">
    <property type="component" value="Unassembled WGS sequence"/>
</dbReference>
<dbReference type="GO" id="GO:0006355">
    <property type="term" value="P:regulation of DNA-templated transcription"/>
    <property type="evidence" value="ECO:0007669"/>
    <property type="project" value="InterPro"/>
</dbReference>
<dbReference type="PROSITE" id="PS50045">
    <property type="entry name" value="SIGMA54_INTERACT_4"/>
    <property type="match status" value="1"/>
</dbReference>
<dbReference type="Gene3D" id="1.10.8.60">
    <property type="match status" value="1"/>
</dbReference>
<evidence type="ECO:0000259" key="6">
    <source>
        <dbReference type="PROSITE" id="PS50045"/>
    </source>
</evidence>
<evidence type="ECO:0000256" key="4">
    <source>
        <dbReference type="ARBA" id="ARBA00023125"/>
    </source>
</evidence>
<keyword evidence="4" id="KW-0238">DNA-binding</keyword>
<evidence type="ECO:0000256" key="1">
    <source>
        <dbReference type="ARBA" id="ARBA00022741"/>
    </source>
</evidence>
<organism evidence="7 8">
    <name type="scientific">Candidatus Saccharicenans subterraneus</name>
    <dbReference type="NCBI Taxonomy" id="2508984"/>
    <lineage>
        <taxon>Bacteria</taxon>
        <taxon>Candidatus Aminicenantota</taxon>
        <taxon>Candidatus Aminicenantia</taxon>
        <taxon>Candidatus Aminicenantales</taxon>
        <taxon>Candidatus Saccharicenantaceae</taxon>
        <taxon>Candidatus Saccharicenans</taxon>
    </lineage>
</organism>
<evidence type="ECO:0000313" key="7">
    <source>
        <dbReference type="EMBL" id="RFT16783.1"/>
    </source>
</evidence>
<comment type="caution">
    <text evidence="7">The sequence shown here is derived from an EMBL/GenBank/DDBJ whole genome shotgun (WGS) entry which is preliminary data.</text>
</comment>
<proteinExistence type="predicted"/>
<dbReference type="CDD" id="cd00009">
    <property type="entry name" value="AAA"/>
    <property type="match status" value="1"/>
</dbReference>
<dbReference type="PROSITE" id="PS00675">
    <property type="entry name" value="SIGMA54_INTERACT_1"/>
    <property type="match status" value="1"/>
</dbReference>
<keyword evidence="3" id="KW-0805">Transcription regulation</keyword>
<evidence type="ECO:0000313" key="8">
    <source>
        <dbReference type="Proteomes" id="UP000257323"/>
    </source>
</evidence>